<evidence type="ECO:0000256" key="2">
    <source>
        <dbReference type="ARBA" id="ARBA00022527"/>
    </source>
</evidence>
<comment type="subcellular location">
    <subcellularLocation>
        <location evidence="1">Membrane</location>
        <topology evidence="1">Single-pass type I membrane protein</topology>
    </subcellularLocation>
</comment>
<comment type="catalytic activity">
    <reaction evidence="16 17">
        <text>L-seryl-[protein] + ATP = O-phospho-L-seryl-[protein] + ADP + H(+)</text>
        <dbReference type="Rhea" id="RHEA:17989"/>
        <dbReference type="Rhea" id="RHEA-COMP:9863"/>
        <dbReference type="Rhea" id="RHEA-COMP:11604"/>
        <dbReference type="ChEBI" id="CHEBI:15378"/>
        <dbReference type="ChEBI" id="CHEBI:29999"/>
        <dbReference type="ChEBI" id="CHEBI:30616"/>
        <dbReference type="ChEBI" id="CHEBI:83421"/>
        <dbReference type="ChEBI" id="CHEBI:456216"/>
        <dbReference type="EC" id="2.7.11.1"/>
    </reaction>
</comment>
<evidence type="ECO:0000256" key="6">
    <source>
        <dbReference type="ARBA" id="ARBA00022729"/>
    </source>
</evidence>
<dbReference type="InterPro" id="IPR000719">
    <property type="entry name" value="Prot_kinase_dom"/>
</dbReference>
<feature type="signal peptide" evidence="20">
    <location>
        <begin position="1"/>
        <end position="20"/>
    </location>
</feature>
<evidence type="ECO:0000256" key="13">
    <source>
        <dbReference type="ARBA" id="ARBA00023170"/>
    </source>
</evidence>
<reference evidence="24" key="4">
    <citation type="submission" date="2019-03" db="UniProtKB">
        <authorList>
            <consortium name="EnsemblPlants"/>
        </authorList>
    </citation>
    <scope>IDENTIFICATION</scope>
</reference>
<evidence type="ECO:0000313" key="24">
    <source>
        <dbReference type="EnsemblPlants" id="AET7Gv21039800.5"/>
    </source>
</evidence>
<feature type="domain" description="Bulb-type lectin" evidence="22">
    <location>
        <begin position="1"/>
        <end position="113"/>
    </location>
</feature>
<dbReference type="Gene3D" id="1.10.510.10">
    <property type="entry name" value="Transferase(Phosphotransferase) domain 1"/>
    <property type="match status" value="1"/>
</dbReference>
<dbReference type="SMART" id="SM00108">
    <property type="entry name" value="B_lectin"/>
    <property type="match status" value="1"/>
</dbReference>
<keyword evidence="2 17" id="KW-0723">Serine/threonine-protein kinase</keyword>
<evidence type="ECO:0000259" key="23">
    <source>
        <dbReference type="PROSITE" id="PS50948"/>
    </source>
</evidence>
<evidence type="ECO:0000256" key="15">
    <source>
        <dbReference type="ARBA" id="ARBA00047899"/>
    </source>
</evidence>
<evidence type="ECO:0000256" key="16">
    <source>
        <dbReference type="ARBA" id="ARBA00048679"/>
    </source>
</evidence>
<dbReference type="AlphaFoldDB" id="A0A453SRH1"/>
<dbReference type="EnsemblPlants" id="AET7Gv21039800.5">
    <property type="protein sequence ID" value="AET7Gv21039800.5"/>
    <property type="gene ID" value="AET7Gv21039800"/>
</dbReference>
<evidence type="ECO:0000256" key="18">
    <source>
        <dbReference type="PROSITE-ProRule" id="PRU10141"/>
    </source>
</evidence>
<dbReference type="SUPFAM" id="SSF56112">
    <property type="entry name" value="Protein kinase-like (PK-like)"/>
    <property type="match status" value="1"/>
</dbReference>
<dbReference type="InterPro" id="IPR024171">
    <property type="entry name" value="SRK-like_kinase"/>
</dbReference>
<evidence type="ECO:0000256" key="14">
    <source>
        <dbReference type="ARBA" id="ARBA00023180"/>
    </source>
</evidence>
<dbReference type="PROSITE" id="PS50927">
    <property type="entry name" value="BULB_LECTIN"/>
    <property type="match status" value="1"/>
</dbReference>
<keyword evidence="10 19" id="KW-1133">Transmembrane helix</keyword>
<dbReference type="CDD" id="cd01098">
    <property type="entry name" value="PAN_AP_plant"/>
    <property type="match status" value="1"/>
</dbReference>
<evidence type="ECO:0000256" key="8">
    <source>
        <dbReference type="ARBA" id="ARBA00022777"/>
    </source>
</evidence>
<evidence type="ECO:0000256" key="12">
    <source>
        <dbReference type="ARBA" id="ARBA00023157"/>
    </source>
</evidence>
<dbReference type="PROSITE" id="PS00108">
    <property type="entry name" value="PROTEIN_KINASE_ST"/>
    <property type="match status" value="1"/>
</dbReference>
<keyword evidence="5 19" id="KW-0812">Transmembrane</keyword>
<dbReference type="GO" id="GO:0016020">
    <property type="term" value="C:membrane"/>
    <property type="evidence" value="ECO:0007669"/>
    <property type="project" value="UniProtKB-SubCell"/>
</dbReference>
<dbReference type="PANTHER" id="PTHR47974:SF19">
    <property type="entry name" value="RECEPTOR-LIKE SERINE_THREONINE-PROTEIN KINASE"/>
    <property type="match status" value="1"/>
</dbReference>
<reference evidence="24" key="5">
    <citation type="journal article" date="2021" name="G3 (Bethesda)">
        <title>Aegilops tauschii genome assembly Aet v5.0 features greater sequence contiguity and improved annotation.</title>
        <authorList>
            <person name="Wang L."/>
            <person name="Zhu T."/>
            <person name="Rodriguez J.C."/>
            <person name="Deal K.R."/>
            <person name="Dubcovsky J."/>
            <person name="McGuire P.E."/>
            <person name="Lux T."/>
            <person name="Spannagl M."/>
            <person name="Mayer K.F.X."/>
            <person name="Baldrich P."/>
            <person name="Meyers B.C."/>
            <person name="Huo N."/>
            <person name="Gu Y.Q."/>
            <person name="Zhou H."/>
            <person name="Devos K.M."/>
            <person name="Bennetzen J.L."/>
            <person name="Unver T."/>
            <person name="Budak H."/>
            <person name="Gulick P.J."/>
            <person name="Galiba G."/>
            <person name="Kalapos B."/>
            <person name="Nelson D.R."/>
            <person name="Li P."/>
            <person name="You F.M."/>
            <person name="Luo M.C."/>
            <person name="Dvorak J."/>
        </authorList>
    </citation>
    <scope>NUCLEOTIDE SEQUENCE [LARGE SCALE GENOMIC DNA]</scope>
    <source>
        <strain evidence="24">cv. AL8/78</strain>
    </source>
</reference>
<evidence type="ECO:0000256" key="5">
    <source>
        <dbReference type="ARBA" id="ARBA00022692"/>
    </source>
</evidence>
<reference evidence="24" key="3">
    <citation type="journal article" date="2017" name="Nature">
        <title>Genome sequence of the progenitor of the wheat D genome Aegilops tauschii.</title>
        <authorList>
            <person name="Luo M.C."/>
            <person name="Gu Y.Q."/>
            <person name="Puiu D."/>
            <person name="Wang H."/>
            <person name="Twardziok S.O."/>
            <person name="Deal K.R."/>
            <person name="Huo N."/>
            <person name="Zhu T."/>
            <person name="Wang L."/>
            <person name="Wang Y."/>
            <person name="McGuire P.E."/>
            <person name="Liu S."/>
            <person name="Long H."/>
            <person name="Ramasamy R.K."/>
            <person name="Rodriguez J.C."/>
            <person name="Van S.L."/>
            <person name="Yuan L."/>
            <person name="Wang Z."/>
            <person name="Xia Z."/>
            <person name="Xiao L."/>
            <person name="Anderson O.D."/>
            <person name="Ouyang S."/>
            <person name="Liang Y."/>
            <person name="Zimin A.V."/>
            <person name="Pertea G."/>
            <person name="Qi P."/>
            <person name="Bennetzen J.L."/>
            <person name="Dai X."/>
            <person name="Dawson M.W."/>
            <person name="Muller H.G."/>
            <person name="Kugler K."/>
            <person name="Rivarola-Duarte L."/>
            <person name="Spannagl M."/>
            <person name="Mayer K.F.X."/>
            <person name="Lu F.H."/>
            <person name="Bevan M.W."/>
            <person name="Leroy P."/>
            <person name="Li P."/>
            <person name="You F.M."/>
            <person name="Sun Q."/>
            <person name="Liu Z."/>
            <person name="Lyons E."/>
            <person name="Wicker T."/>
            <person name="Salzberg S.L."/>
            <person name="Devos K.M."/>
            <person name="Dvorak J."/>
        </authorList>
    </citation>
    <scope>NUCLEOTIDE SEQUENCE [LARGE SCALE GENOMIC DNA]</scope>
    <source>
        <strain evidence="24">cv. AL8/78</strain>
    </source>
</reference>
<dbReference type="Gene3D" id="2.90.10.10">
    <property type="entry name" value="Bulb-type lectin domain"/>
    <property type="match status" value="1"/>
</dbReference>
<dbReference type="Gene3D" id="3.30.200.20">
    <property type="entry name" value="Phosphorylase Kinase, domain 1"/>
    <property type="match status" value="1"/>
</dbReference>
<keyword evidence="25" id="KW-1185">Reference proteome</keyword>
<evidence type="ECO:0000256" key="7">
    <source>
        <dbReference type="ARBA" id="ARBA00022741"/>
    </source>
</evidence>
<evidence type="ECO:0000256" key="10">
    <source>
        <dbReference type="ARBA" id="ARBA00022989"/>
    </source>
</evidence>
<evidence type="ECO:0000256" key="1">
    <source>
        <dbReference type="ARBA" id="ARBA00004479"/>
    </source>
</evidence>
<reference evidence="25" key="1">
    <citation type="journal article" date="2014" name="Science">
        <title>Ancient hybridizations among the ancestral genomes of bread wheat.</title>
        <authorList>
            <consortium name="International Wheat Genome Sequencing Consortium,"/>
            <person name="Marcussen T."/>
            <person name="Sandve S.R."/>
            <person name="Heier L."/>
            <person name="Spannagl M."/>
            <person name="Pfeifer M."/>
            <person name="Jakobsen K.S."/>
            <person name="Wulff B.B."/>
            <person name="Steuernagel B."/>
            <person name="Mayer K.F."/>
            <person name="Olsen O.A."/>
        </authorList>
    </citation>
    <scope>NUCLEOTIDE SEQUENCE [LARGE SCALE GENOMIC DNA]</scope>
    <source>
        <strain evidence="25">cv. AL8/78</strain>
    </source>
</reference>
<evidence type="ECO:0000256" key="4">
    <source>
        <dbReference type="ARBA" id="ARBA00022679"/>
    </source>
</evidence>
<protein>
    <recommendedName>
        <fullName evidence="17">Receptor-like serine/threonine-protein kinase</fullName>
        <ecNumber evidence="17">2.7.11.1</ecNumber>
    </recommendedName>
</protein>
<keyword evidence="11 19" id="KW-0472">Membrane</keyword>
<feature type="domain" description="Apple" evidence="23">
    <location>
        <begin position="311"/>
        <end position="399"/>
    </location>
</feature>
<dbReference type="GO" id="GO:0005524">
    <property type="term" value="F:ATP binding"/>
    <property type="evidence" value="ECO:0007669"/>
    <property type="project" value="UniProtKB-UniRule"/>
</dbReference>
<evidence type="ECO:0000256" key="9">
    <source>
        <dbReference type="ARBA" id="ARBA00022840"/>
    </source>
</evidence>
<dbReference type="Gramene" id="AET7Gv21039800.5">
    <property type="protein sequence ID" value="AET7Gv21039800.5"/>
    <property type="gene ID" value="AET7Gv21039800"/>
</dbReference>
<dbReference type="InterPro" id="IPR001480">
    <property type="entry name" value="Bulb-type_lectin_dom"/>
</dbReference>
<keyword evidence="9 17" id="KW-0067">ATP-binding</keyword>
<keyword evidence="4 17" id="KW-0808">Transferase</keyword>
<keyword evidence="7 17" id="KW-0547">Nucleotide-binding</keyword>
<dbReference type="SMART" id="SM00220">
    <property type="entry name" value="S_TKc"/>
    <property type="match status" value="1"/>
</dbReference>
<dbReference type="InterPro" id="IPR008271">
    <property type="entry name" value="Ser/Thr_kinase_AS"/>
</dbReference>
<dbReference type="PROSITE" id="PS50948">
    <property type="entry name" value="PAN"/>
    <property type="match status" value="1"/>
</dbReference>
<comment type="similarity">
    <text evidence="17">Belongs to the protein kinase superfamily. Ser/Thr protein kinase family.</text>
</comment>
<dbReference type="Pfam" id="PF00069">
    <property type="entry name" value="Pkinase"/>
    <property type="match status" value="1"/>
</dbReference>
<reference evidence="25" key="2">
    <citation type="journal article" date="2017" name="Nat. Plants">
        <title>The Aegilops tauschii genome reveals multiple impacts of transposons.</title>
        <authorList>
            <person name="Zhao G."/>
            <person name="Zou C."/>
            <person name="Li K."/>
            <person name="Wang K."/>
            <person name="Li T."/>
            <person name="Gao L."/>
            <person name="Zhang X."/>
            <person name="Wang H."/>
            <person name="Yang Z."/>
            <person name="Liu X."/>
            <person name="Jiang W."/>
            <person name="Mao L."/>
            <person name="Kong X."/>
            <person name="Jiao Y."/>
            <person name="Jia J."/>
        </authorList>
    </citation>
    <scope>NUCLEOTIDE SEQUENCE [LARGE SCALE GENOMIC DNA]</scope>
    <source>
        <strain evidence="25">cv. AL8/78</strain>
    </source>
</reference>
<evidence type="ECO:0000256" key="3">
    <source>
        <dbReference type="ARBA" id="ARBA00022536"/>
    </source>
</evidence>
<dbReference type="GO" id="GO:0004674">
    <property type="term" value="F:protein serine/threonine kinase activity"/>
    <property type="evidence" value="ECO:0007669"/>
    <property type="project" value="UniProtKB-KW"/>
</dbReference>
<dbReference type="PANTHER" id="PTHR47974">
    <property type="entry name" value="OS07G0415500 PROTEIN"/>
    <property type="match status" value="1"/>
</dbReference>
<evidence type="ECO:0000313" key="25">
    <source>
        <dbReference type="Proteomes" id="UP000015105"/>
    </source>
</evidence>
<dbReference type="PIRSF" id="PIRSF000641">
    <property type="entry name" value="SRK"/>
    <property type="match status" value="1"/>
</dbReference>
<keyword evidence="13" id="KW-0675">Receptor</keyword>
<keyword evidence="8 17" id="KW-0418">Kinase</keyword>
<feature type="domain" description="Protein kinase" evidence="21">
    <location>
        <begin position="471"/>
        <end position="745"/>
    </location>
</feature>
<dbReference type="Pfam" id="PF08276">
    <property type="entry name" value="PAN_2"/>
    <property type="match status" value="1"/>
</dbReference>
<dbReference type="Pfam" id="PF01453">
    <property type="entry name" value="B_lectin"/>
    <property type="match status" value="1"/>
</dbReference>
<dbReference type="InterPro" id="IPR017441">
    <property type="entry name" value="Protein_kinase_ATP_BS"/>
</dbReference>
<dbReference type="SUPFAM" id="SSF51110">
    <property type="entry name" value="alpha-D-mannose-specific plant lectins"/>
    <property type="match status" value="1"/>
</dbReference>
<dbReference type="Proteomes" id="UP000015105">
    <property type="component" value="Chromosome 7D"/>
</dbReference>
<comment type="catalytic activity">
    <reaction evidence="15 17">
        <text>L-threonyl-[protein] + ATP = O-phospho-L-threonyl-[protein] + ADP + H(+)</text>
        <dbReference type="Rhea" id="RHEA:46608"/>
        <dbReference type="Rhea" id="RHEA-COMP:11060"/>
        <dbReference type="Rhea" id="RHEA-COMP:11605"/>
        <dbReference type="ChEBI" id="CHEBI:15378"/>
        <dbReference type="ChEBI" id="CHEBI:30013"/>
        <dbReference type="ChEBI" id="CHEBI:30616"/>
        <dbReference type="ChEBI" id="CHEBI:61977"/>
        <dbReference type="ChEBI" id="CHEBI:456216"/>
        <dbReference type="EC" id="2.7.11.1"/>
    </reaction>
</comment>
<dbReference type="InterPro" id="IPR036426">
    <property type="entry name" value="Bulb-type_lectin_dom_sf"/>
</dbReference>
<evidence type="ECO:0000256" key="17">
    <source>
        <dbReference type="PIRNR" id="PIRNR000641"/>
    </source>
</evidence>
<dbReference type="GO" id="GO:0051707">
    <property type="term" value="P:response to other organism"/>
    <property type="evidence" value="ECO:0007669"/>
    <property type="project" value="UniProtKB-ARBA"/>
</dbReference>
<dbReference type="InterPro" id="IPR000858">
    <property type="entry name" value="S_locus_glycoprot_dom"/>
</dbReference>
<dbReference type="FunFam" id="1.10.510.10:FF:000227">
    <property type="entry name" value="Serine/threonine-protein kinase"/>
    <property type="match status" value="1"/>
</dbReference>
<dbReference type="EC" id="2.7.11.1" evidence="17"/>
<sequence length="777" mass="85226">MTPVLVVFTMLLCLHTSASSAVTDTILPGQALGVDNKLISSNGRDKPIRNTTSLELTISHDGNLVVVNRSTKSAIWTTQANIKRNSTTAAMLLSSGNLVLTDSSNSTKVLWQSFDHPTDTFFPGAKLGWDKVTGLKRRFVSWKNLVNPATGAYCEQLDPSGVDQLLLLALNSSIPYWSTGVWNGKYFAALPEMSARHSISPKFVDNDKEKYLTYNLVAEYMDPNMVTRHVIDVSGQAKTFIWMKGSEDWVMINAQPRAQCDVHAICGPFTICTDNKVPHCNCMEGFTITSPKDWELENRAGGCSRNTQLDCISNKSTTHTTDKFYSVPCVKLPQNAPKVEAAASASDCAQICLSNCSCSAYSFSDNRCSMWHNELLNIRQLQCSDTTNSNGEILYLRLSAKDVQSLKNNRRGIVAGIVIGTGISTLGLFALVLLLMIWRNKNKRSGQIRNESEVCDGIAAFRYNDLQRATNSFADKLGGGSFGSVFKGFIKGSNAIAVKRLDGAYQGEKQFRAEVSSIGAVQHINLVKLVGFCCEGSKRLLVYEYMSNRSLDVHLFGSNSMLNWTARYEIGLGVARGLAYLHDSCRDRVIHCDIKPENILLDASLLPKIADFGMAKLLGRDYSRVLTTMRGTTGYLAPEWLTGVPITPKVDVFSYGMVLLEIISGRRNSCPTVPSGGNTDVYFPVHAAHKLLEGDVGSLVDHKLHGIANLDELEIACKVACWCLQDNELDRPTMGQVVQILQGLVEITMPPIPRLLQAMAGSSHSTCSFFVSGKRAA</sequence>
<dbReference type="SMART" id="SM00473">
    <property type="entry name" value="PAN_AP"/>
    <property type="match status" value="1"/>
</dbReference>
<keyword evidence="6 20" id="KW-0732">Signal</keyword>
<proteinExistence type="inferred from homology"/>
<feature type="chain" id="PRO_5019339435" description="Receptor-like serine/threonine-protein kinase" evidence="20">
    <location>
        <begin position="21"/>
        <end position="777"/>
    </location>
</feature>
<evidence type="ECO:0000259" key="22">
    <source>
        <dbReference type="PROSITE" id="PS50927"/>
    </source>
</evidence>
<dbReference type="FunFam" id="3.30.200.20:FF:000178">
    <property type="entry name" value="serine/threonine-protein kinase PBS1-like"/>
    <property type="match status" value="1"/>
</dbReference>
<dbReference type="GO" id="GO:0048544">
    <property type="term" value="P:recognition of pollen"/>
    <property type="evidence" value="ECO:0007669"/>
    <property type="project" value="InterPro"/>
</dbReference>
<feature type="transmembrane region" description="Helical" evidence="19">
    <location>
        <begin position="413"/>
        <end position="438"/>
    </location>
</feature>
<dbReference type="Pfam" id="PF00954">
    <property type="entry name" value="S_locus_glycop"/>
    <property type="match status" value="1"/>
</dbReference>
<organism evidence="24 25">
    <name type="scientific">Aegilops tauschii subsp. strangulata</name>
    <name type="common">Goatgrass</name>
    <dbReference type="NCBI Taxonomy" id="200361"/>
    <lineage>
        <taxon>Eukaryota</taxon>
        <taxon>Viridiplantae</taxon>
        <taxon>Streptophyta</taxon>
        <taxon>Embryophyta</taxon>
        <taxon>Tracheophyta</taxon>
        <taxon>Spermatophyta</taxon>
        <taxon>Magnoliopsida</taxon>
        <taxon>Liliopsida</taxon>
        <taxon>Poales</taxon>
        <taxon>Poaceae</taxon>
        <taxon>BOP clade</taxon>
        <taxon>Pooideae</taxon>
        <taxon>Triticodae</taxon>
        <taxon>Triticeae</taxon>
        <taxon>Triticinae</taxon>
        <taxon>Aegilops</taxon>
    </lineage>
</organism>
<keyword evidence="12" id="KW-1015">Disulfide bond</keyword>
<dbReference type="InterPro" id="IPR011009">
    <property type="entry name" value="Kinase-like_dom_sf"/>
</dbReference>
<evidence type="ECO:0000259" key="21">
    <source>
        <dbReference type="PROSITE" id="PS50011"/>
    </source>
</evidence>
<evidence type="ECO:0000256" key="19">
    <source>
        <dbReference type="SAM" id="Phobius"/>
    </source>
</evidence>
<name>A0A453SRH1_AEGTS</name>
<dbReference type="PROSITE" id="PS00107">
    <property type="entry name" value="PROTEIN_KINASE_ATP"/>
    <property type="match status" value="1"/>
</dbReference>
<dbReference type="PROSITE" id="PS50011">
    <property type="entry name" value="PROTEIN_KINASE_DOM"/>
    <property type="match status" value="1"/>
</dbReference>
<evidence type="ECO:0000256" key="11">
    <source>
        <dbReference type="ARBA" id="ARBA00023136"/>
    </source>
</evidence>
<keyword evidence="3" id="KW-0245">EGF-like domain</keyword>
<dbReference type="InterPro" id="IPR003609">
    <property type="entry name" value="Pan_app"/>
</dbReference>
<feature type="binding site" evidence="18">
    <location>
        <position position="499"/>
    </location>
    <ligand>
        <name>ATP</name>
        <dbReference type="ChEBI" id="CHEBI:30616"/>
    </ligand>
</feature>
<accession>A0A453SRH1</accession>
<keyword evidence="14" id="KW-0325">Glycoprotein</keyword>
<dbReference type="GO" id="GO:0106310">
    <property type="term" value="F:protein serine kinase activity"/>
    <property type="evidence" value="ECO:0007669"/>
    <property type="project" value="RHEA"/>
</dbReference>
<evidence type="ECO:0000256" key="20">
    <source>
        <dbReference type="SAM" id="SignalP"/>
    </source>
</evidence>